<comment type="caution">
    <text evidence="1">The sequence shown here is derived from an EMBL/GenBank/DDBJ whole genome shotgun (WGS) entry which is preliminary data.</text>
</comment>
<dbReference type="Proteomes" id="UP000288805">
    <property type="component" value="Unassembled WGS sequence"/>
</dbReference>
<dbReference type="AlphaFoldDB" id="A0A438F7F7"/>
<accession>A0A438F7F7</accession>
<dbReference type="EMBL" id="QGNW01001105">
    <property type="protein sequence ID" value="RVW55893.1"/>
    <property type="molecule type" value="Genomic_DNA"/>
</dbReference>
<name>A0A438F7F7_VITVI</name>
<organism evidence="1 2">
    <name type="scientific">Vitis vinifera</name>
    <name type="common">Grape</name>
    <dbReference type="NCBI Taxonomy" id="29760"/>
    <lineage>
        <taxon>Eukaryota</taxon>
        <taxon>Viridiplantae</taxon>
        <taxon>Streptophyta</taxon>
        <taxon>Embryophyta</taxon>
        <taxon>Tracheophyta</taxon>
        <taxon>Spermatophyta</taxon>
        <taxon>Magnoliopsida</taxon>
        <taxon>eudicotyledons</taxon>
        <taxon>Gunneridae</taxon>
        <taxon>Pentapetalae</taxon>
        <taxon>rosids</taxon>
        <taxon>Vitales</taxon>
        <taxon>Vitaceae</taxon>
        <taxon>Viteae</taxon>
        <taxon>Vitis</taxon>
    </lineage>
</organism>
<gene>
    <name evidence="1" type="ORF">CK203_102183</name>
</gene>
<evidence type="ECO:0000313" key="2">
    <source>
        <dbReference type="Proteomes" id="UP000288805"/>
    </source>
</evidence>
<protein>
    <submittedName>
        <fullName evidence="1">Uncharacterized protein</fullName>
    </submittedName>
</protein>
<sequence length="55" mass="6334">MVHITTAPGLQWHWLRQVALMLKRPPFFFRCSGSPCSSSNGLHVRIFFYPSVSEL</sequence>
<evidence type="ECO:0000313" key="1">
    <source>
        <dbReference type="EMBL" id="RVW55893.1"/>
    </source>
</evidence>
<proteinExistence type="predicted"/>
<reference evidence="1 2" key="1">
    <citation type="journal article" date="2018" name="PLoS Genet.">
        <title>Population sequencing reveals clonal diversity and ancestral inbreeding in the grapevine cultivar Chardonnay.</title>
        <authorList>
            <person name="Roach M.J."/>
            <person name="Johnson D.L."/>
            <person name="Bohlmann J."/>
            <person name="van Vuuren H.J."/>
            <person name="Jones S.J."/>
            <person name="Pretorius I.S."/>
            <person name="Schmidt S.A."/>
            <person name="Borneman A.R."/>
        </authorList>
    </citation>
    <scope>NUCLEOTIDE SEQUENCE [LARGE SCALE GENOMIC DNA]</scope>
    <source>
        <strain evidence="2">cv. Chardonnay</strain>
        <tissue evidence="1">Leaf</tissue>
    </source>
</reference>